<dbReference type="GO" id="GO:0009100">
    <property type="term" value="P:glycoprotein metabolic process"/>
    <property type="evidence" value="ECO:0007669"/>
    <property type="project" value="UniProtKB-ARBA"/>
</dbReference>
<reference evidence="2 3" key="1">
    <citation type="submission" date="2012-05" db="EMBL/GenBank/DDBJ databases">
        <authorList>
            <person name="Harkins D.M."/>
            <person name="Madupu R."/>
            <person name="Durkin A.S."/>
            <person name="Torralba M."/>
            <person name="Methe B."/>
            <person name="Sutton G.G."/>
            <person name="Nelson K.E."/>
        </authorList>
    </citation>
    <scope>NUCLEOTIDE SEQUENCE [LARGE SCALE GENOMIC DNA]</scope>
    <source>
        <strain evidence="2 3">F0490</strain>
    </source>
</reference>
<accession>J1I0B6</accession>
<dbReference type="EMBL" id="AKFS01000011">
    <property type="protein sequence ID" value="EJF51663.1"/>
    <property type="molecule type" value="Genomic_DNA"/>
</dbReference>
<evidence type="ECO:0000313" key="3">
    <source>
        <dbReference type="Proteomes" id="UP000004578"/>
    </source>
</evidence>
<dbReference type="OrthoDB" id="3780655at2"/>
<comment type="caution">
    <text evidence="2">The sequence shown here is derived from an EMBL/GenBank/DDBJ whole genome shotgun (WGS) entry which is preliminary data.</text>
</comment>
<dbReference type="Proteomes" id="UP000004578">
    <property type="component" value="Unassembled WGS sequence"/>
</dbReference>
<dbReference type="InterPro" id="IPR052942">
    <property type="entry name" value="LPS_cholinephosphotransferase"/>
</dbReference>
<dbReference type="InterPro" id="IPR007074">
    <property type="entry name" value="LicD/FKTN/FKRP_NTP_transf"/>
</dbReference>
<dbReference type="PANTHER" id="PTHR43404:SF2">
    <property type="entry name" value="LIPOPOLYSACCHARIDE CHOLINEPHOSPHOTRANSFERASE LICD"/>
    <property type="match status" value="1"/>
</dbReference>
<dbReference type="PANTHER" id="PTHR43404">
    <property type="entry name" value="LIPOPOLYSACCHARIDE CHOLINEPHOSPHOTRANSFERASE LICD"/>
    <property type="match status" value="1"/>
</dbReference>
<dbReference type="PATRIC" id="fig|1125717.3.peg.86"/>
<sequence>MADETQDLKKVQWLLTRILEELDRVCRAIGVEYAVYGGTAIGAVRHGGFIPWDDDIDVMMTREHYERFLAEAPAVMDPRFRLDNTRTRDDFPFMFTKMVVPGTLLVPEADKDAVYRMPFFLDILPLDAIPDDGAAFKAMSRRSWWWGRLLFVRGTPRPHLVGVSGAKRALIFTATTLAHYALRLVGATPRRLQARWERAVRSHEADGGGAMADFTMRDPENWIVRHEEFFPTRDIAFEDITVKIQNRYDDLLRRGYGDYMRIPPESERYNHEAAEIDFGPYADGFPPR</sequence>
<feature type="domain" description="LicD/FKTN/FKRP nucleotidyltransferase" evidence="1">
    <location>
        <begin position="26"/>
        <end position="134"/>
    </location>
</feature>
<protein>
    <submittedName>
        <fullName evidence="2">LICD family protein</fullName>
    </submittedName>
</protein>
<evidence type="ECO:0000313" key="2">
    <source>
        <dbReference type="EMBL" id="EJF51663.1"/>
    </source>
</evidence>
<evidence type="ECO:0000259" key="1">
    <source>
        <dbReference type="Pfam" id="PF04991"/>
    </source>
</evidence>
<dbReference type="AlphaFoldDB" id="J1I0B6"/>
<name>J1I0B6_9ACTO</name>
<gene>
    <name evidence="2" type="ORF">HMPREF1317_1439</name>
</gene>
<keyword evidence="3" id="KW-1185">Reference proteome</keyword>
<organism evidence="2 3">
    <name type="scientific">Schaalia georgiae F0490</name>
    <dbReference type="NCBI Taxonomy" id="1125717"/>
    <lineage>
        <taxon>Bacteria</taxon>
        <taxon>Bacillati</taxon>
        <taxon>Actinomycetota</taxon>
        <taxon>Actinomycetes</taxon>
        <taxon>Actinomycetales</taxon>
        <taxon>Actinomycetaceae</taxon>
        <taxon>Schaalia</taxon>
    </lineage>
</organism>
<dbReference type="RefSeq" id="WP_005867269.1">
    <property type="nucleotide sequence ID" value="NZ_AKFS01000011.1"/>
</dbReference>
<dbReference type="Pfam" id="PF04991">
    <property type="entry name" value="LicD"/>
    <property type="match status" value="1"/>
</dbReference>
<proteinExistence type="predicted"/>